<dbReference type="InterPro" id="IPR036397">
    <property type="entry name" value="RNaseH_sf"/>
</dbReference>
<dbReference type="InterPro" id="IPR012337">
    <property type="entry name" value="RNaseH-like_sf"/>
</dbReference>
<dbReference type="OrthoDB" id="2273864at2759"/>
<comment type="caution">
    <text evidence="1">The sequence shown here is derived from an EMBL/GenBank/DDBJ whole genome shotgun (WGS) entry which is preliminary data.</text>
</comment>
<sequence>MWQNDVAEYCKACDRWQKEIKSTGERLGNMINIQEPSIPWEIVHMDWGTGLPPWGDMGYNACLVLVDRFSKAPIFLPCHKDDKSMDTALLIWNRVISWTGILTNLITYHPQTNGLAERMIQALEEMVRGFCAYSLEFKDCDGFTHDWCTLLPELELAYKTSIHVSTNQNPAILEKG</sequence>
<name>A0A9Q3K7C3_9BASI</name>
<dbReference type="AlphaFoldDB" id="A0A9Q3K7C3"/>
<dbReference type="GO" id="GO:0003676">
    <property type="term" value="F:nucleic acid binding"/>
    <property type="evidence" value="ECO:0007669"/>
    <property type="project" value="InterPro"/>
</dbReference>
<accession>A0A9Q3K7C3</accession>
<dbReference type="Gene3D" id="3.30.420.10">
    <property type="entry name" value="Ribonuclease H-like superfamily/Ribonuclease H"/>
    <property type="match status" value="2"/>
</dbReference>
<proteinExistence type="predicted"/>
<evidence type="ECO:0008006" key="3">
    <source>
        <dbReference type="Google" id="ProtNLM"/>
    </source>
</evidence>
<reference evidence="1" key="1">
    <citation type="submission" date="2021-03" db="EMBL/GenBank/DDBJ databases">
        <title>Draft genome sequence of rust myrtle Austropuccinia psidii MF-1, a brazilian biotype.</title>
        <authorList>
            <person name="Quecine M.C."/>
            <person name="Pachon D.M.R."/>
            <person name="Bonatelli M.L."/>
            <person name="Correr F.H."/>
            <person name="Franceschini L.M."/>
            <person name="Leite T.F."/>
            <person name="Margarido G.R.A."/>
            <person name="Almeida C.A."/>
            <person name="Ferrarezi J.A."/>
            <person name="Labate C.A."/>
        </authorList>
    </citation>
    <scope>NUCLEOTIDE SEQUENCE</scope>
    <source>
        <strain evidence="1">MF-1</strain>
    </source>
</reference>
<gene>
    <name evidence="1" type="ORF">O181_113880</name>
</gene>
<dbReference type="SUPFAM" id="SSF53098">
    <property type="entry name" value="Ribonuclease H-like"/>
    <property type="match status" value="1"/>
</dbReference>
<dbReference type="InterPro" id="IPR052160">
    <property type="entry name" value="Gypsy_RT_Integrase-like"/>
</dbReference>
<protein>
    <recommendedName>
        <fullName evidence="3">Integrase catalytic domain-containing protein</fullName>
    </recommendedName>
</protein>
<evidence type="ECO:0000313" key="2">
    <source>
        <dbReference type="Proteomes" id="UP000765509"/>
    </source>
</evidence>
<organism evidence="1 2">
    <name type="scientific">Austropuccinia psidii MF-1</name>
    <dbReference type="NCBI Taxonomy" id="1389203"/>
    <lineage>
        <taxon>Eukaryota</taxon>
        <taxon>Fungi</taxon>
        <taxon>Dikarya</taxon>
        <taxon>Basidiomycota</taxon>
        <taxon>Pucciniomycotina</taxon>
        <taxon>Pucciniomycetes</taxon>
        <taxon>Pucciniales</taxon>
        <taxon>Sphaerophragmiaceae</taxon>
        <taxon>Austropuccinia</taxon>
    </lineage>
</organism>
<dbReference type="Proteomes" id="UP000765509">
    <property type="component" value="Unassembled WGS sequence"/>
</dbReference>
<dbReference type="PANTHER" id="PTHR47266">
    <property type="entry name" value="ENDONUCLEASE-RELATED"/>
    <property type="match status" value="1"/>
</dbReference>
<evidence type="ECO:0000313" key="1">
    <source>
        <dbReference type="EMBL" id="MBW0574165.1"/>
    </source>
</evidence>
<dbReference type="EMBL" id="AVOT02093605">
    <property type="protein sequence ID" value="MBW0574165.1"/>
    <property type="molecule type" value="Genomic_DNA"/>
</dbReference>
<keyword evidence="2" id="KW-1185">Reference proteome</keyword>